<dbReference type="CDD" id="cd02669">
    <property type="entry name" value="Peptidase_C19M"/>
    <property type="match status" value="1"/>
</dbReference>
<evidence type="ECO:0000259" key="10">
    <source>
        <dbReference type="PROSITE" id="PS50235"/>
    </source>
</evidence>
<dbReference type="Gene3D" id="3.90.70.10">
    <property type="entry name" value="Cysteine proteinases"/>
    <property type="match status" value="1"/>
</dbReference>
<dbReference type="Pfam" id="PF00443">
    <property type="entry name" value="UCH"/>
    <property type="match status" value="1"/>
</dbReference>
<name>A0AAV9INY4_9RHOD</name>
<keyword evidence="6" id="KW-0862">Zinc</keyword>
<reference evidence="12 13" key="1">
    <citation type="submission" date="2022-07" db="EMBL/GenBank/DDBJ databases">
        <title>Genome-wide signatures of adaptation to extreme environments.</title>
        <authorList>
            <person name="Cho C.H."/>
            <person name="Yoon H.S."/>
        </authorList>
    </citation>
    <scope>NUCLEOTIDE SEQUENCE [LARGE SCALE GENOMIC DNA]</scope>
    <source>
        <strain evidence="12 13">108.79 E11</strain>
    </source>
</reference>
<dbReference type="Pfam" id="PF02148">
    <property type="entry name" value="zf-UBP"/>
    <property type="match status" value="1"/>
</dbReference>
<proteinExistence type="predicted"/>
<dbReference type="GO" id="GO:0000245">
    <property type="term" value="P:spliceosomal complex assembly"/>
    <property type="evidence" value="ECO:0007669"/>
    <property type="project" value="InterPro"/>
</dbReference>
<dbReference type="InterPro" id="IPR013083">
    <property type="entry name" value="Znf_RING/FYVE/PHD"/>
</dbReference>
<dbReference type="Proteomes" id="UP001300502">
    <property type="component" value="Unassembled WGS sequence"/>
</dbReference>
<dbReference type="PROSITE" id="PS50271">
    <property type="entry name" value="ZF_UBP"/>
    <property type="match status" value="1"/>
</dbReference>
<keyword evidence="4" id="KW-0747">Spliceosome</keyword>
<dbReference type="SMART" id="SM00290">
    <property type="entry name" value="ZnF_UBP"/>
    <property type="match status" value="1"/>
</dbReference>
<evidence type="ECO:0000256" key="4">
    <source>
        <dbReference type="ARBA" id="ARBA00022728"/>
    </source>
</evidence>
<feature type="domain" description="USP" evidence="10">
    <location>
        <begin position="154"/>
        <end position="462"/>
    </location>
</feature>
<evidence type="ECO:0000256" key="6">
    <source>
        <dbReference type="ARBA" id="ARBA00022833"/>
    </source>
</evidence>
<keyword evidence="5 9" id="KW-0863">Zinc-finger</keyword>
<dbReference type="AlphaFoldDB" id="A0AAV9INY4"/>
<dbReference type="InterPro" id="IPR038765">
    <property type="entry name" value="Papain-like_cys_pep_sf"/>
</dbReference>
<dbReference type="InterPro" id="IPR028889">
    <property type="entry name" value="USP"/>
</dbReference>
<keyword evidence="7" id="KW-0508">mRNA splicing</keyword>
<evidence type="ECO:0000259" key="11">
    <source>
        <dbReference type="PROSITE" id="PS50271"/>
    </source>
</evidence>
<protein>
    <submittedName>
        <fullName evidence="12">Uncharacterized protein</fullName>
    </submittedName>
</protein>
<gene>
    <name evidence="12" type="ORF">GAYE_SCF78G7084</name>
</gene>
<comment type="subcellular location">
    <subcellularLocation>
        <location evidence="1">Nucleus</location>
    </subcellularLocation>
</comment>
<dbReference type="PANTHER" id="PTHR21646">
    <property type="entry name" value="UBIQUITIN CARBOXYL-TERMINAL HYDROLASE"/>
    <property type="match status" value="1"/>
</dbReference>
<evidence type="ECO:0000256" key="5">
    <source>
        <dbReference type="ARBA" id="ARBA00022771"/>
    </source>
</evidence>
<dbReference type="PROSITE" id="PS50235">
    <property type="entry name" value="USP_3"/>
    <property type="match status" value="1"/>
</dbReference>
<dbReference type="InterPro" id="IPR001607">
    <property type="entry name" value="Znf_UBP"/>
</dbReference>
<dbReference type="SUPFAM" id="SSF54001">
    <property type="entry name" value="Cysteine proteinases"/>
    <property type="match status" value="1"/>
</dbReference>
<accession>A0AAV9INY4</accession>
<dbReference type="GO" id="GO:0004843">
    <property type="term" value="F:cysteine-type deubiquitinase activity"/>
    <property type="evidence" value="ECO:0007669"/>
    <property type="project" value="InterPro"/>
</dbReference>
<dbReference type="SUPFAM" id="SSF57850">
    <property type="entry name" value="RING/U-box"/>
    <property type="match status" value="1"/>
</dbReference>
<dbReference type="GO" id="GO:0016579">
    <property type="term" value="P:protein deubiquitination"/>
    <property type="evidence" value="ECO:0007669"/>
    <property type="project" value="InterPro"/>
</dbReference>
<keyword evidence="3" id="KW-0479">Metal-binding</keyword>
<keyword evidence="2" id="KW-0507">mRNA processing</keyword>
<dbReference type="PANTHER" id="PTHR21646:SF16">
    <property type="entry name" value="U4_U6.U5 TRI-SNRNP-ASSOCIATED PROTEIN 2"/>
    <property type="match status" value="1"/>
</dbReference>
<evidence type="ECO:0000256" key="9">
    <source>
        <dbReference type="PROSITE-ProRule" id="PRU00502"/>
    </source>
</evidence>
<evidence type="ECO:0000256" key="7">
    <source>
        <dbReference type="ARBA" id="ARBA00023187"/>
    </source>
</evidence>
<organism evidence="12 13">
    <name type="scientific">Galdieria yellowstonensis</name>
    <dbReference type="NCBI Taxonomy" id="3028027"/>
    <lineage>
        <taxon>Eukaryota</taxon>
        <taxon>Rhodophyta</taxon>
        <taxon>Bangiophyceae</taxon>
        <taxon>Galdieriales</taxon>
        <taxon>Galdieriaceae</taxon>
        <taxon>Galdieria</taxon>
    </lineage>
</organism>
<evidence type="ECO:0000256" key="8">
    <source>
        <dbReference type="ARBA" id="ARBA00023242"/>
    </source>
</evidence>
<dbReference type="Gene3D" id="3.30.40.10">
    <property type="entry name" value="Zinc/RING finger domain, C3HC4 (zinc finger)"/>
    <property type="match status" value="1"/>
</dbReference>
<dbReference type="InterPro" id="IPR050185">
    <property type="entry name" value="Ub_carboxyl-term_hydrolase"/>
</dbReference>
<comment type="caution">
    <text evidence="12">The sequence shown here is derived from an EMBL/GenBank/DDBJ whole genome shotgun (WGS) entry which is preliminary data.</text>
</comment>
<dbReference type="InterPro" id="IPR033809">
    <property type="entry name" value="USP39"/>
</dbReference>
<dbReference type="InterPro" id="IPR001394">
    <property type="entry name" value="Peptidase_C19_UCH"/>
</dbReference>
<dbReference type="GO" id="GO:0005681">
    <property type="term" value="C:spliceosomal complex"/>
    <property type="evidence" value="ECO:0007669"/>
    <property type="project" value="UniProtKB-KW"/>
</dbReference>
<feature type="domain" description="UBP-type" evidence="11">
    <location>
        <begin position="32"/>
        <end position="129"/>
    </location>
</feature>
<dbReference type="GO" id="GO:0008270">
    <property type="term" value="F:zinc ion binding"/>
    <property type="evidence" value="ECO:0007669"/>
    <property type="project" value="UniProtKB-KW"/>
</dbReference>
<evidence type="ECO:0000256" key="3">
    <source>
        <dbReference type="ARBA" id="ARBA00022723"/>
    </source>
</evidence>
<dbReference type="EMBL" id="JANCYU010000076">
    <property type="protein sequence ID" value="KAK4529132.1"/>
    <property type="molecule type" value="Genomic_DNA"/>
</dbReference>
<keyword evidence="8" id="KW-0539">Nucleus</keyword>
<evidence type="ECO:0000256" key="2">
    <source>
        <dbReference type="ARBA" id="ARBA00022664"/>
    </source>
</evidence>
<evidence type="ECO:0000313" key="13">
    <source>
        <dbReference type="Proteomes" id="UP001300502"/>
    </source>
</evidence>
<evidence type="ECO:0000256" key="1">
    <source>
        <dbReference type="ARBA" id="ARBA00004123"/>
    </source>
</evidence>
<keyword evidence="13" id="KW-1185">Reference proteome</keyword>
<sequence>MCFSLSPPPRGRNATIILLGGTSHMKRKRQGRECPYMDTIDRTVLDFDYEKLCSVTLSRNNVYACLVCGKYFQGRGPKTPAFAHAVEYDHHLFIHLETEEVYCLPENYQVEDPTLEDIRAVLNPRFDKNQVEELDQKVVKFRTLTGKIRYQGVLGMSNLQATDYINVILQALVRIKPLRNFFLLHRMERQDAIEYPLIASFGEFMRKFWNPRPFKSQISPHELIQNIVKRSRRKFQILQQGNPVEFLAWLLHALQEDLKHQDPSSSSLIGNTFQGQLEIETFEATEKTMIRKDSKKSPFLYLSLQLPPMPLFKDSLERNMIPQVSLHSLLSRFVQEELHHNVQTGYFHKYRLHRLPYGLILVMKRFVKSNFVWEKNVSIVHFPIRDLNMAEYVSTMTTTEGYMYDLTAVVIHDGEPNKGSYRCYVRHKASDSWFEIQDLQVKEAIPQLVSLSEAYILFYERK</sequence>
<evidence type="ECO:0000313" key="12">
    <source>
        <dbReference type="EMBL" id="KAK4529132.1"/>
    </source>
</evidence>